<reference evidence="1 2" key="1">
    <citation type="journal article" date="2018" name="Mol. Biol. Evol.">
        <title>Broad Genomic Sampling Reveals a Smut Pathogenic Ancestry of the Fungal Clade Ustilaginomycotina.</title>
        <authorList>
            <person name="Kijpornyongpan T."/>
            <person name="Mondo S.J."/>
            <person name="Barry K."/>
            <person name="Sandor L."/>
            <person name="Lee J."/>
            <person name="Lipzen A."/>
            <person name="Pangilinan J."/>
            <person name="LaButti K."/>
            <person name="Hainaut M."/>
            <person name="Henrissat B."/>
            <person name="Grigoriev I.V."/>
            <person name="Spatafora J.W."/>
            <person name="Aime M.C."/>
        </authorList>
    </citation>
    <scope>NUCLEOTIDE SEQUENCE [LARGE SCALE GENOMIC DNA]</scope>
    <source>
        <strain evidence="1 2">SA 807</strain>
    </source>
</reference>
<keyword evidence="2" id="KW-1185">Reference proteome</keyword>
<protein>
    <submittedName>
        <fullName evidence="1">Uncharacterized protein</fullName>
    </submittedName>
</protein>
<evidence type="ECO:0000313" key="2">
    <source>
        <dbReference type="Proteomes" id="UP000245626"/>
    </source>
</evidence>
<gene>
    <name evidence="1" type="ORF">IE53DRAFT_231133</name>
</gene>
<accession>A0ACD0NPN8</accession>
<dbReference type="Proteomes" id="UP000245626">
    <property type="component" value="Unassembled WGS sequence"/>
</dbReference>
<organism evidence="1 2">
    <name type="scientific">Violaceomyces palustris</name>
    <dbReference type="NCBI Taxonomy" id="1673888"/>
    <lineage>
        <taxon>Eukaryota</taxon>
        <taxon>Fungi</taxon>
        <taxon>Dikarya</taxon>
        <taxon>Basidiomycota</taxon>
        <taxon>Ustilaginomycotina</taxon>
        <taxon>Ustilaginomycetes</taxon>
        <taxon>Violaceomycetales</taxon>
        <taxon>Violaceomycetaceae</taxon>
        <taxon>Violaceomyces</taxon>
    </lineage>
</organism>
<dbReference type="EMBL" id="KZ820343">
    <property type="protein sequence ID" value="PWN47767.1"/>
    <property type="molecule type" value="Genomic_DNA"/>
</dbReference>
<proteinExistence type="predicted"/>
<name>A0ACD0NPN8_9BASI</name>
<sequence>MPSQEKVKKIVDIWAKAGTFEGRMIKELQEMVARHAAGPDTVIASKEVESSQRSTTPTGDPRHSSYYSLFQQGGSQAQDDVGGGANHAQPVAPTQASLIPQNILALLESASSTSSAAASASTVASPGQPSAATPQARPQADQPGPSQAPVDFMSSLASMLGQATSGNQSQM</sequence>
<evidence type="ECO:0000313" key="1">
    <source>
        <dbReference type="EMBL" id="PWN47767.1"/>
    </source>
</evidence>